<accession>A0A285PV78</accession>
<dbReference type="Gene3D" id="1.10.10.10">
    <property type="entry name" value="Winged helix-like DNA-binding domain superfamily/Winged helix DNA-binding domain"/>
    <property type="match status" value="1"/>
</dbReference>
<dbReference type="Pfam" id="PF00196">
    <property type="entry name" value="GerE"/>
    <property type="match status" value="1"/>
</dbReference>
<dbReference type="InterPro" id="IPR016032">
    <property type="entry name" value="Sig_transdc_resp-reg_C-effctor"/>
</dbReference>
<feature type="domain" description="HTH luxR-type" evidence="4">
    <location>
        <begin position="184"/>
        <end position="249"/>
    </location>
</feature>
<reference evidence="6" key="1">
    <citation type="submission" date="2017-09" db="EMBL/GenBank/DDBJ databases">
        <authorList>
            <person name="Shetty A S."/>
        </authorList>
    </citation>
    <scope>NUCLEOTIDE SEQUENCE [LARGE SCALE GENOMIC DNA]</scope>
</reference>
<dbReference type="CDD" id="cd06170">
    <property type="entry name" value="LuxR_C_like"/>
    <property type="match status" value="1"/>
</dbReference>
<evidence type="ECO:0000256" key="2">
    <source>
        <dbReference type="ARBA" id="ARBA00023125"/>
    </source>
</evidence>
<dbReference type="InterPro" id="IPR036388">
    <property type="entry name" value="WH-like_DNA-bd_sf"/>
</dbReference>
<evidence type="ECO:0000256" key="1">
    <source>
        <dbReference type="ARBA" id="ARBA00023015"/>
    </source>
</evidence>
<dbReference type="InterPro" id="IPR000792">
    <property type="entry name" value="Tscrpt_reg_LuxR_C"/>
</dbReference>
<dbReference type="PANTHER" id="PTHR44688:SF16">
    <property type="entry name" value="DNA-BINDING TRANSCRIPTIONAL ACTIVATOR DEVR_DOSR"/>
    <property type="match status" value="1"/>
</dbReference>
<dbReference type="GO" id="GO:0006355">
    <property type="term" value="P:regulation of DNA-templated transcription"/>
    <property type="evidence" value="ECO:0007669"/>
    <property type="project" value="InterPro"/>
</dbReference>
<dbReference type="KEGG" id="ehl:EHLA_2955"/>
<keyword evidence="2" id="KW-0238">DNA-binding</keyword>
<organism evidence="5 6">
    <name type="scientific">Anaerobutyricum hallii</name>
    <dbReference type="NCBI Taxonomy" id="39488"/>
    <lineage>
        <taxon>Bacteria</taxon>
        <taxon>Bacillati</taxon>
        <taxon>Bacillota</taxon>
        <taxon>Clostridia</taxon>
        <taxon>Lachnospirales</taxon>
        <taxon>Lachnospiraceae</taxon>
        <taxon>Anaerobutyricum</taxon>
    </lineage>
</organism>
<dbReference type="AlphaFoldDB" id="A0A285PV78"/>
<dbReference type="PRINTS" id="PR00038">
    <property type="entry name" value="HTHLUXR"/>
</dbReference>
<evidence type="ECO:0000256" key="3">
    <source>
        <dbReference type="ARBA" id="ARBA00023163"/>
    </source>
</evidence>
<dbReference type="STRING" id="39488.ERS852450_00694"/>
<keyword evidence="1" id="KW-0805">Transcription regulation</keyword>
<sequence>MNTLQTNDWLILNSIIYEIYTTADFDQMRRKFLEQMKMLVDFDSADFYLAASGEEYHLKAPVTYHCDEDLSEVYDSIDYSRGIMYSGKSIVYRETDIISDDMRVKTEYYQKVYKPNNWHYSLQMIMAKEKKFLGVVTMYRNIGKNDFSHDEVFLVDTLKDHMAYRLWQQKQSRMQFGEKLTVSAATEKFGLTKQEHNILHLLMEGKDNSFICDYLSISINTLKKHILNIYRKLGIRNRVQLFKKIREKE</sequence>
<name>A0A285PV78_9FIRM</name>
<evidence type="ECO:0000313" key="5">
    <source>
        <dbReference type="EMBL" id="SOB73509.1"/>
    </source>
</evidence>
<keyword evidence="6" id="KW-1185">Reference proteome</keyword>
<gene>
    <name evidence="5" type="ORF">EHLA_2955</name>
</gene>
<dbReference type="PANTHER" id="PTHR44688">
    <property type="entry name" value="DNA-BINDING TRANSCRIPTIONAL ACTIVATOR DEVR_DOSR"/>
    <property type="match status" value="1"/>
</dbReference>
<evidence type="ECO:0000313" key="6">
    <source>
        <dbReference type="Proteomes" id="UP000217549"/>
    </source>
</evidence>
<keyword evidence="3" id="KW-0804">Transcription</keyword>
<dbReference type="EMBL" id="LT907978">
    <property type="protein sequence ID" value="SOB73509.1"/>
    <property type="molecule type" value="Genomic_DNA"/>
</dbReference>
<dbReference type="Gene3D" id="3.30.450.40">
    <property type="match status" value="1"/>
</dbReference>
<dbReference type="Proteomes" id="UP000217549">
    <property type="component" value="Chromosome I"/>
</dbReference>
<dbReference type="RefSeq" id="WP_096241243.1">
    <property type="nucleotide sequence ID" value="NZ_LT907978.1"/>
</dbReference>
<proteinExistence type="predicted"/>
<protein>
    <submittedName>
        <fullName evidence="5">GAF domain-like</fullName>
    </submittedName>
</protein>
<dbReference type="SUPFAM" id="SSF55781">
    <property type="entry name" value="GAF domain-like"/>
    <property type="match status" value="1"/>
</dbReference>
<evidence type="ECO:0000259" key="4">
    <source>
        <dbReference type="PROSITE" id="PS50043"/>
    </source>
</evidence>
<dbReference type="PROSITE" id="PS50043">
    <property type="entry name" value="HTH_LUXR_2"/>
    <property type="match status" value="1"/>
</dbReference>
<dbReference type="SMART" id="SM00421">
    <property type="entry name" value="HTH_LUXR"/>
    <property type="match status" value="1"/>
</dbReference>
<dbReference type="GO" id="GO:0003677">
    <property type="term" value="F:DNA binding"/>
    <property type="evidence" value="ECO:0007669"/>
    <property type="project" value="UniProtKB-KW"/>
</dbReference>
<dbReference type="SUPFAM" id="SSF46894">
    <property type="entry name" value="C-terminal effector domain of the bipartite response regulators"/>
    <property type="match status" value="1"/>
</dbReference>
<dbReference type="InterPro" id="IPR029016">
    <property type="entry name" value="GAF-like_dom_sf"/>
</dbReference>